<feature type="compositionally biased region" description="Basic and acidic residues" evidence="4">
    <location>
        <begin position="108"/>
        <end position="118"/>
    </location>
</feature>
<dbReference type="PANTHER" id="PTHR24198">
    <property type="entry name" value="ANKYRIN REPEAT AND PROTEIN KINASE DOMAIN-CONTAINING PROTEIN"/>
    <property type="match status" value="1"/>
</dbReference>
<keyword evidence="6" id="KW-1185">Reference proteome</keyword>
<proteinExistence type="predicted"/>
<evidence type="ECO:0000256" key="2">
    <source>
        <dbReference type="ARBA" id="ARBA00023043"/>
    </source>
</evidence>
<feature type="repeat" description="ANK" evidence="3">
    <location>
        <begin position="505"/>
        <end position="530"/>
    </location>
</feature>
<feature type="region of interest" description="Disordered" evidence="4">
    <location>
        <begin position="465"/>
        <end position="488"/>
    </location>
</feature>
<feature type="non-terminal residue" evidence="5">
    <location>
        <position position="1605"/>
    </location>
</feature>
<feature type="non-terminal residue" evidence="5">
    <location>
        <position position="1"/>
    </location>
</feature>
<feature type="repeat" description="ANK" evidence="3">
    <location>
        <begin position="542"/>
        <end position="574"/>
    </location>
</feature>
<feature type="compositionally biased region" description="Basic and acidic residues" evidence="4">
    <location>
        <begin position="81"/>
        <end position="100"/>
    </location>
</feature>
<dbReference type="Gene3D" id="1.25.40.20">
    <property type="entry name" value="Ankyrin repeat-containing domain"/>
    <property type="match status" value="6"/>
</dbReference>
<evidence type="ECO:0008006" key="7">
    <source>
        <dbReference type="Google" id="ProtNLM"/>
    </source>
</evidence>
<keyword evidence="2 3" id="KW-0040">ANK repeat</keyword>
<dbReference type="Pfam" id="PF13637">
    <property type="entry name" value="Ank_4"/>
    <property type="match status" value="1"/>
</dbReference>
<evidence type="ECO:0000256" key="3">
    <source>
        <dbReference type="PROSITE-ProRule" id="PRU00023"/>
    </source>
</evidence>
<evidence type="ECO:0000256" key="1">
    <source>
        <dbReference type="ARBA" id="ARBA00022737"/>
    </source>
</evidence>
<dbReference type="EMBL" id="BTRK01000006">
    <property type="protein sequence ID" value="GMR59913.1"/>
    <property type="molecule type" value="Genomic_DNA"/>
</dbReference>
<accession>A0AAN5DAH0</accession>
<evidence type="ECO:0000256" key="4">
    <source>
        <dbReference type="SAM" id="MobiDB-lite"/>
    </source>
</evidence>
<sequence>FRGSQDSPRCLHSLPLSTMARVVAVPMRTPGMKVKKTAAPSSPPPSSIRRSKRESKQFVPFTGVDFTVKKEEKKKRGKITKKGEKTPKDGVRKIGRGVEKKRGKTVKQQKEKKVSKKGNDRLVARPEIKFRREHASFGQSEFVSHRSFSRQLMAAVMNGNVKAIEKIYKGNRVPENAAGQRYSCMDHRSPIVAALQGGNEKVISALLKCHHNRISKKNVDIVLEPNLLKKKSTGQKNFHMLGRATRAIETARGGREGNNAFLNYEADDVDDINDNLLLHLDYRDTTYAFLSQLAKEKKKGGSDSILTDYSIQGQFLNALRSGNRSLAYDCAQLQSHNFNNLQLESLKPKGKFPNQILAISVRKKCFNFRNITPIHTSAINPDASFLSALRDVDPVINVPDQNNWYTMHYAAVCEGDGPLKFLLSKDIGVCDVNKQGELPLHLAAKTGRVANVKILLDAIAKLEKSESKNDENEDEEEDAEPRAKRAKKVVQSVTKKSIVNAKTRKGRTALHYALWHGRTEVVKMLLANSSVDKECPNSANDKKLTPLMIAVGRGHLEIAEMLIAAGCLVEGRDKMKRSPLMIASINGHTNIAAMLLQKGADVNRKDTSGNTAMHYACAYGWMDIAKLITQIDKDTLGAKNEWLITPLSIAYLKGHYGIVSWLLENHSDVVDVNCKDNEGVTVISSLLSYHDEESTAHLPDQIDYLIKHGADCSMTDTAGNSPLHIFAAVPIILKVEKPTRNAKGNEERITSCQYKKCIDQLVGAKADPLQRNSEGATPFAVALSAGNLYLASLLLDSYGKELLAGESQLMNKKNVLHILLTVPQTIADSSSLWAYSDAPIGGQYNIVPMLKKIAAMVGQTEMESLLRGTDEEGYTPVLQMVMGLASLTNSNNMETSQFSAFSATVMAGLREILKLRPEAVMDRRKPKEDETTPEEEQECVMKVALQGKANNKGKNYLLEALLSCAAENDNLAPFLTQKIGSAEAKCAVTPLVVTLLRKQQMEAVLILRAARDGFIGEEVCGAAIESRPISGREEEAPQTKEVFFAAEPWKKTAFHIAIQYSLLDTLPHFELTNEQAAAVDSFGRNAWHYAAHQLTPSTIKLFEMLEEKNVPIVSNSYGQNPLHVAVNAEKTGSADAFLDPVEWLLERVDPTAIDNESRNALHYAFEKVDVKGKKKELKKQDPIAVVSLLLGKMSGKAIRQGDSLGNTALHLAAMADANICIVSILAKGAEVDTRNNEDNSPLALALLSKSQAAALTLIQAHADINGPVLGPEPKKVEEKLYRYKGSPVHREERIRSCIPDTVVRNEWHSLVYVILDLMGKTADTISKLVAAALGNGQHNFSLYLLKLLGKPTPEVQKAMVQHDFLSLYVENLAGPVEGPAATVLEKILELKVPFIDGSGLSPVVEKACRYGHYQVLERLAAADATRFTTFKGHPAGSSPIQALVERWFESSSSQRATIRYWLQRFASFPGLNLEHPIGIPDRALPGNKDALRENGTGNGCMISPLCAAIRAHDWELVKFLVAECKVDVNAASPLPPIADAIITNNTGVIKALVDGEAEDPHAVPHSNGMTNGIKTKRAQPFSFGVHKKQAARMVIDDDEEDEENG</sequence>
<dbReference type="SMART" id="SM00248">
    <property type="entry name" value="ANK"/>
    <property type="match status" value="18"/>
</dbReference>
<dbReference type="Proteomes" id="UP001328107">
    <property type="component" value="Unassembled WGS sequence"/>
</dbReference>
<dbReference type="InterPro" id="IPR036770">
    <property type="entry name" value="Ankyrin_rpt-contain_sf"/>
</dbReference>
<feature type="region of interest" description="Disordered" evidence="4">
    <location>
        <begin position="27"/>
        <end position="56"/>
    </location>
</feature>
<dbReference type="SUPFAM" id="SSF48403">
    <property type="entry name" value="Ankyrin repeat"/>
    <property type="match status" value="2"/>
</dbReference>
<evidence type="ECO:0000313" key="6">
    <source>
        <dbReference type="Proteomes" id="UP001328107"/>
    </source>
</evidence>
<dbReference type="PRINTS" id="PR01415">
    <property type="entry name" value="ANKYRIN"/>
</dbReference>
<organism evidence="5 6">
    <name type="scientific">Pristionchus mayeri</name>
    <dbReference type="NCBI Taxonomy" id="1317129"/>
    <lineage>
        <taxon>Eukaryota</taxon>
        <taxon>Metazoa</taxon>
        <taxon>Ecdysozoa</taxon>
        <taxon>Nematoda</taxon>
        <taxon>Chromadorea</taxon>
        <taxon>Rhabditida</taxon>
        <taxon>Rhabditina</taxon>
        <taxon>Diplogasteromorpha</taxon>
        <taxon>Diplogasteroidea</taxon>
        <taxon>Neodiplogasteridae</taxon>
        <taxon>Pristionchus</taxon>
    </lineage>
</organism>
<name>A0AAN5DAH0_9BILA</name>
<feature type="repeat" description="ANK" evidence="3">
    <location>
        <begin position="575"/>
        <end position="607"/>
    </location>
</feature>
<feature type="region of interest" description="Disordered" evidence="4">
    <location>
        <begin position="71"/>
        <end position="118"/>
    </location>
</feature>
<gene>
    <name evidence="5" type="ORF">PMAYCL1PPCAC_30108</name>
</gene>
<dbReference type="PANTHER" id="PTHR24198:SF165">
    <property type="entry name" value="ANKYRIN REPEAT-CONTAINING PROTEIN-RELATED"/>
    <property type="match status" value="1"/>
</dbReference>
<comment type="caution">
    <text evidence="5">The sequence shown here is derived from an EMBL/GenBank/DDBJ whole genome shotgun (WGS) entry which is preliminary data.</text>
</comment>
<protein>
    <recommendedName>
        <fullName evidence="7">PARP</fullName>
    </recommendedName>
</protein>
<dbReference type="Pfam" id="PF12796">
    <property type="entry name" value="Ank_2"/>
    <property type="match status" value="3"/>
</dbReference>
<reference evidence="6" key="1">
    <citation type="submission" date="2022-10" db="EMBL/GenBank/DDBJ databases">
        <title>Genome assembly of Pristionchus species.</title>
        <authorList>
            <person name="Yoshida K."/>
            <person name="Sommer R.J."/>
        </authorList>
    </citation>
    <scope>NUCLEOTIDE SEQUENCE [LARGE SCALE GENOMIC DNA]</scope>
    <source>
        <strain evidence="6">RS5460</strain>
    </source>
</reference>
<dbReference type="GO" id="GO:0005737">
    <property type="term" value="C:cytoplasm"/>
    <property type="evidence" value="ECO:0007669"/>
    <property type="project" value="TreeGrafter"/>
</dbReference>
<keyword evidence="1" id="KW-0677">Repeat</keyword>
<evidence type="ECO:0000313" key="5">
    <source>
        <dbReference type="EMBL" id="GMR59913.1"/>
    </source>
</evidence>
<feature type="repeat" description="ANK" evidence="3">
    <location>
        <begin position="1204"/>
        <end position="1236"/>
    </location>
</feature>
<dbReference type="InterPro" id="IPR002110">
    <property type="entry name" value="Ankyrin_rpt"/>
</dbReference>
<dbReference type="PROSITE" id="PS50088">
    <property type="entry name" value="ANK_REPEAT"/>
    <property type="match status" value="5"/>
</dbReference>
<feature type="repeat" description="ANK" evidence="3">
    <location>
        <begin position="435"/>
        <end position="467"/>
    </location>
</feature>
<dbReference type="PROSITE" id="PS50297">
    <property type="entry name" value="ANK_REP_REGION"/>
    <property type="match status" value="5"/>
</dbReference>
<dbReference type="Pfam" id="PF00023">
    <property type="entry name" value="Ank"/>
    <property type="match status" value="1"/>
</dbReference>